<organism evidence="1 2">
    <name type="scientific">Cylindrodendrum hubeiense</name>
    <dbReference type="NCBI Taxonomy" id="595255"/>
    <lineage>
        <taxon>Eukaryota</taxon>
        <taxon>Fungi</taxon>
        <taxon>Dikarya</taxon>
        <taxon>Ascomycota</taxon>
        <taxon>Pezizomycotina</taxon>
        <taxon>Sordariomycetes</taxon>
        <taxon>Hypocreomycetidae</taxon>
        <taxon>Hypocreales</taxon>
        <taxon>Nectriaceae</taxon>
        <taxon>Cylindrodendrum</taxon>
    </lineage>
</organism>
<dbReference type="EMBL" id="JAANBB010000002">
    <property type="protein sequence ID" value="KAF7557940.1"/>
    <property type="molecule type" value="Genomic_DNA"/>
</dbReference>
<keyword evidence="2" id="KW-1185">Reference proteome</keyword>
<evidence type="ECO:0000313" key="1">
    <source>
        <dbReference type="EMBL" id="KAF7557940.1"/>
    </source>
</evidence>
<dbReference type="Proteomes" id="UP000722485">
    <property type="component" value="Unassembled WGS sequence"/>
</dbReference>
<evidence type="ECO:0000313" key="2">
    <source>
        <dbReference type="Proteomes" id="UP000722485"/>
    </source>
</evidence>
<comment type="caution">
    <text evidence="1">The sequence shown here is derived from an EMBL/GenBank/DDBJ whole genome shotgun (WGS) entry which is preliminary data.</text>
</comment>
<dbReference type="AlphaFoldDB" id="A0A9P5LL87"/>
<protein>
    <submittedName>
        <fullName evidence="1">Uncharacterized protein</fullName>
    </submittedName>
</protein>
<dbReference type="OrthoDB" id="2823490at2759"/>
<gene>
    <name evidence="1" type="ORF">G7Z17_g303</name>
</gene>
<accession>A0A9P5LL87</accession>
<sequence length="265" mass="29910">MFPLLSLPIELRNQVYLILLFSPGPRPTNPDVCRRTHYGISNPPNGNLGYQSVTYVPADTTSRRLLAVSSQVRSEVSALVAALGLQDKLDYHVDLMVENTGRLFSTPRCFPAPAGHIPILRADLRFFGDYDLSQGCVALWGYSLTSFLDMFLSRGPDFIRLFSRLRLREQVSIGTLAINILDVPKVPEWMVRCMVVLRPGEKAEDVGDVELGMRLVEREIENMLDCRPQLIRDNHSLYEKIQVVEAWAGGCLRRKWVMSTLSAES</sequence>
<name>A0A9P5LL87_9HYPO</name>
<reference evidence="1" key="1">
    <citation type="submission" date="2020-03" db="EMBL/GenBank/DDBJ databases">
        <title>Draft Genome Sequence of Cylindrodendrum hubeiense.</title>
        <authorList>
            <person name="Buettner E."/>
            <person name="Kellner H."/>
        </authorList>
    </citation>
    <scope>NUCLEOTIDE SEQUENCE</scope>
    <source>
        <strain evidence="1">IHI 201604</strain>
    </source>
</reference>
<proteinExistence type="predicted"/>